<accession>A0A8H4SU91</accession>
<reference evidence="3" key="1">
    <citation type="journal article" date="2020" name="BMC Genomics">
        <title>Correction to: Identification and distribution of gene clusters required for synthesis of sphingolipid metabolism inhibitors in diverse species of the filamentous fungus Fusarium.</title>
        <authorList>
            <person name="Kim H.S."/>
            <person name="Lohmar J.M."/>
            <person name="Busman M."/>
            <person name="Brown D.W."/>
            <person name="Naumann T.A."/>
            <person name="Divon H.H."/>
            <person name="Lysoe E."/>
            <person name="Uhlig S."/>
            <person name="Proctor R.H."/>
        </authorList>
    </citation>
    <scope>NUCLEOTIDE SEQUENCE</scope>
    <source>
        <strain evidence="3">NRRL 20472</strain>
    </source>
</reference>
<dbReference type="EMBL" id="JABEXW010001212">
    <property type="protein sequence ID" value="KAF4945838.1"/>
    <property type="molecule type" value="Genomic_DNA"/>
</dbReference>
<evidence type="ECO:0000256" key="2">
    <source>
        <dbReference type="SAM" id="SignalP"/>
    </source>
</evidence>
<dbReference type="Proteomes" id="UP000622797">
    <property type="component" value="Unassembled WGS sequence"/>
</dbReference>
<gene>
    <name evidence="3" type="ORF">FSARC_14345</name>
</gene>
<protein>
    <submittedName>
        <fullName evidence="3">Uncharacterized protein</fullName>
    </submittedName>
</protein>
<feature type="signal peptide" evidence="2">
    <location>
        <begin position="1"/>
        <end position="17"/>
    </location>
</feature>
<name>A0A8H4SU91_9HYPO</name>
<sequence length="363" mass="37822">MHFVSIILPALVAAAKAASPPENGVELTYRTATITQCFTYDGLKPSIDIGGSIGGATCVVNKPAATGDPITVQVQAPNCESCGCKTCAQTVVYTTKYDAFCSTGLYEQEYVITETYSGLASKPTMPSPSLPFGFACDVQTCNSCGPEPITATITYPVTDRPYLNAIPYPTQAPLAAKPKEKSQEGDDYAKGVKGSEFEHGLESPEVPSLIYDDESSKPTDVSKPGYSPKADSHGETDSDNSDADSDTDTNADTNADSDTDSDTNSHANSHADTGSNSSPAPEYGQKPEADAGADAEAIPGVKPASGDDLGFKSSVKPSWVPGPLETSSTQPEERPVYVSSSAGRGLGMAGVGIVTFAFLFSFL</sequence>
<feature type="compositionally biased region" description="Basic and acidic residues" evidence="1">
    <location>
        <begin position="177"/>
        <end position="202"/>
    </location>
</feature>
<dbReference type="AlphaFoldDB" id="A0A8H4SU91"/>
<reference evidence="3" key="2">
    <citation type="submission" date="2020-05" db="EMBL/GenBank/DDBJ databases">
        <authorList>
            <person name="Kim H.-S."/>
            <person name="Proctor R.H."/>
            <person name="Brown D.W."/>
        </authorList>
    </citation>
    <scope>NUCLEOTIDE SEQUENCE</scope>
    <source>
        <strain evidence="3">NRRL 20472</strain>
    </source>
</reference>
<feature type="chain" id="PRO_5034558193" evidence="2">
    <location>
        <begin position="18"/>
        <end position="363"/>
    </location>
</feature>
<keyword evidence="2" id="KW-0732">Signal</keyword>
<comment type="caution">
    <text evidence="3">The sequence shown here is derived from an EMBL/GenBank/DDBJ whole genome shotgun (WGS) entry which is preliminary data.</text>
</comment>
<keyword evidence="4" id="KW-1185">Reference proteome</keyword>
<feature type="compositionally biased region" description="Acidic residues" evidence="1">
    <location>
        <begin position="237"/>
        <end position="261"/>
    </location>
</feature>
<evidence type="ECO:0000313" key="4">
    <source>
        <dbReference type="Proteomes" id="UP000622797"/>
    </source>
</evidence>
<dbReference type="OrthoDB" id="5101370at2759"/>
<organism evidence="3 4">
    <name type="scientific">Fusarium sarcochroum</name>
    <dbReference type="NCBI Taxonomy" id="1208366"/>
    <lineage>
        <taxon>Eukaryota</taxon>
        <taxon>Fungi</taxon>
        <taxon>Dikarya</taxon>
        <taxon>Ascomycota</taxon>
        <taxon>Pezizomycotina</taxon>
        <taxon>Sordariomycetes</taxon>
        <taxon>Hypocreomycetidae</taxon>
        <taxon>Hypocreales</taxon>
        <taxon>Nectriaceae</taxon>
        <taxon>Fusarium</taxon>
        <taxon>Fusarium lateritium species complex</taxon>
    </lineage>
</organism>
<evidence type="ECO:0000256" key="1">
    <source>
        <dbReference type="SAM" id="MobiDB-lite"/>
    </source>
</evidence>
<feature type="compositionally biased region" description="Polar residues" evidence="1">
    <location>
        <begin position="266"/>
        <end position="279"/>
    </location>
</feature>
<proteinExistence type="predicted"/>
<feature type="region of interest" description="Disordered" evidence="1">
    <location>
        <begin position="173"/>
        <end position="341"/>
    </location>
</feature>
<evidence type="ECO:0000313" key="3">
    <source>
        <dbReference type="EMBL" id="KAF4945838.1"/>
    </source>
</evidence>